<keyword evidence="5 9" id="KW-0732">Signal</keyword>
<keyword evidence="12" id="KW-1185">Reference proteome</keyword>
<organism evidence="11 12">
    <name type="scientific">Acrasis kona</name>
    <dbReference type="NCBI Taxonomy" id="1008807"/>
    <lineage>
        <taxon>Eukaryota</taxon>
        <taxon>Discoba</taxon>
        <taxon>Heterolobosea</taxon>
        <taxon>Tetramitia</taxon>
        <taxon>Eutetramitia</taxon>
        <taxon>Acrasidae</taxon>
        <taxon>Acrasis</taxon>
    </lineage>
</organism>
<dbReference type="PRINTS" id="PR00776">
    <property type="entry name" value="HEMOGLOBNASE"/>
</dbReference>
<dbReference type="EC" id="3.4.22.34" evidence="3"/>
<evidence type="ECO:0000256" key="9">
    <source>
        <dbReference type="SAM" id="SignalP"/>
    </source>
</evidence>
<feature type="chain" id="PRO_5043811485" description="legumain" evidence="9">
    <location>
        <begin position="22"/>
        <end position="438"/>
    </location>
</feature>
<dbReference type="Pfam" id="PF01650">
    <property type="entry name" value="Peptidase_C13"/>
    <property type="match status" value="1"/>
</dbReference>
<dbReference type="Pfam" id="PF20985">
    <property type="entry name" value="Legum_prodom"/>
    <property type="match status" value="1"/>
</dbReference>
<dbReference type="GO" id="GO:0006624">
    <property type="term" value="P:vacuolar protein processing"/>
    <property type="evidence" value="ECO:0007669"/>
    <property type="project" value="TreeGrafter"/>
</dbReference>
<evidence type="ECO:0000256" key="2">
    <source>
        <dbReference type="ARBA" id="ARBA00009941"/>
    </source>
</evidence>
<dbReference type="GO" id="GO:0004197">
    <property type="term" value="F:cysteine-type endopeptidase activity"/>
    <property type="evidence" value="ECO:0007669"/>
    <property type="project" value="UniProtKB-EC"/>
</dbReference>
<keyword evidence="7" id="KW-0788">Thiol protease</keyword>
<sequence>MGRHTLAFVIAAMMIIKLAHADNWAVLVSGSDGYYNYRHQADVCHTYHLLKNNGYKESNIIVFMKDDIAYNTENPFPGTIINYPGGPNVYEGVKMDYTGKDVTPTNFLNVLLGKDMSGIGTGKTLKTSSEDRVFVYFSDHGAPGLIAFPDYVMLYSKDLIETLDRMSSDNHFKEMVFYLEACESGSMFDRVLSDKLRIYATTAANPTESSYACDYDETYKAYLNDCYTRSFLNDTSNNDLHSQTLQDQFLRIKKSSTHSNVCQYGDMSIAKQPLSNWFLGTANKASNDLVFSSPPLTNFHLQKTKGLVNRNVKLEFLLKKIETATDSADKIKWQLELDDYKRDESKADTVFAAMSSMFELHYVRDAAANNGANDGDKCHTEVLDHDCIKEAAMVYQSECGKFNEYSIRYATYLNDACKARVSVNQLQKQLNRICSVVV</sequence>
<evidence type="ECO:0000259" key="10">
    <source>
        <dbReference type="Pfam" id="PF20985"/>
    </source>
</evidence>
<dbReference type="GO" id="GO:0005773">
    <property type="term" value="C:vacuole"/>
    <property type="evidence" value="ECO:0007669"/>
    <property type="project" value="GOC"/>
</dbReference>
<dbReference type="InterPro" id="IPR001096">
    <property type="entry name" value="Peptidase_C13"/>
</dbReference>
<evidence type="ECO:0000256" key="3">
    <source>
        <dbReference type="ARBA" id="ARBA00012628"/>
    </source>
</evidence>
<keyword evidence="6" id="KW-0378">Hydrolase</keyword>
<dbReference type="PANTHER" id="PTHR12000:SF42">
    <property type="entry name" value="LEGUMAIN"/>
    <property type="match status" value="1"/>
</dbReference>
<proteinExistence type="inferred from homology"/>
<gene>
    <name evidence="11" type="ORF">AKO1_000921</name>
</gene>
<dbReference type="InterPro" id="IPR046427">
    <property type="entry name" value="Legumain_prodom_sf"/>
</dbReference>
<dbReference type="Gene3D" id="3.40.50.1460">
    <property type="match status" value="1"/>
</dbReference>
<reference evidence="11 12" key="1">
    <citation type="submission" date="2024-03" db="EMBL/GenBank/DDBJ databases">
        <title>The Acrasis kona genome and developmental transcriptomes reveal deep origins of eukaryotic multicellular pathways.</title>
        <authorList>
            <person name="Sheikh S."/>
            <person name="Fu C.-J."/>
            <person name="Brown M.W."/>
            <person name="Baldauf S.L."/>
        </authorList>
    </citation>
    <scope>NUCLEOTIDE SEQUENCE [LARGE SCALE GENOMIC DNA]</scope>
    <source>
        <strain evidence="11 12">ATCC MYA-3509</strain>
    </source>
</reference>
<comment type="catalytic activity">
    <reaction evidence="1">
        <text>Hydrolysis of proteins and small molecule substrates at -Asn-|-Xaa- bonds.</text>
        <dbReference type="EC" id="3.4.22.34"/>
    </reaction>
</comment>
<evidence type="ECO:0000256" key="6">
    <source>
        <dbReference type="ARBA" id="ARBA00022801"/>
    </source>
</evidence>
<evidence type="ECO:0000256" key="8">
    <source>
        <dbReference type="PIRSR" id="PIRSR019663-1"/>
    </source>
</evidence>
<evidence type="ECO:0000313" key="12">
    <source>
        <dbReference type="Proteomes" id="UP001431209"/>
    </source>
</evidence>
<evidence type="ECO:0000313" key="11">
    <source>
        <dbReference type="EMBL" id="KAL0491436.1"/>
    </source>
</evidence>
<feature type="active site" description="Nucleophile" evidence="8">
    <location>
        <position position="182"/>
    </location>
</feature>
<dbReference type="InterPro" id="IPR048501">
    <property type="entry name" value="Legum_prodom"/>
</dbReference>
<keyword evidence="4" id="KW-0645">Protease</keyword>
<dbReference type="Gene3D" id="1.10.132.130">
    <property type="match status" value="1"/>
</dbReference>
<name>A0AAW2ZRT3_9EUKA</name>
<dbReference type="EMBL" id="JAOPGA020001801">
    <property type="protein sequence ID" value="KAL0491436.1"/>
    <property type="molecule type" value="Genomic_DNA"/>
</dbReference>
<dbReference type="PIRSF" id="PIRSF019663">
    <property type="entry name" value="Legumain"/>
    <property type="match status" value="1"/>
</dbReference>
<comment type="caution">
    <text evidence="11">The sequence shown here is derived from an EMBL/GenBank/DDBJ whole genome shotgun (WGS) entry which is preliminary data.</text>
</comment>
<dbReference type="AlphaFoldDB" id="A0AAW2ZRT3"/>
<evidence type="ECO:0000256" key="4">
    <source>
        <dbReference type="ARBA" id="ARBA00022670"/>
    </source>
</evidence>
<dbReference type="GO" id="GO:0051603">
    <property type="term" value="P:proteolysis involved in protein catabolic process"/>
    <property type="evidence" value="ECO:0007669"/>
    <property type="project" value="TreeGrafter"/>
</dbReference>
<evidence type="ECO:0000256" key="5">
    <source>
        <dbReference type="ARBA" id="ARBA00022729"/>
    </source>
</evidence>
<dbReference type="Proteomes" id="UP001431209">
    <property type="component" value="Unassembled WGS sequence"/>
</dbReference>
<dbReference type="FunFam" id="3.40.50.1460:FF:000006">
    <property type="entry name" value="Legumain"/>
    <property type="match status" value="1"/>
</dbReference>
<accession>A0AAW2ZRT3</accession>
<protein>
    <recommendedName>
        <fullName evidence="3">legumain</fullName>
        <ecNumber evidence="3">3.4.22.34</ecNumber>
    </recommendedName>
</protein>
<feature type="domain" description="Legumain prodomain" evidence="10">
    <location>
        <begin position="381"/>
        <end position="434"/>
    </location>
</feature>
<dbReference type="PANTHER" id="PTHR12000">
    <property type="entry name" value="HEMOGLOBINASE FAMILY MEMBER"/>
    <property type="match status" value="1"/>
</dbReference>
<feature type="signal peptide" evidence="9">
    <location>
        <begin position="1"/>
        <end position="21"/>
    </location>
</feature>
<comment type="similarity">
    <text evidence="2">Belongs to the peptidase C13 family.</text>
</comment>
<feature type="active site" evidence="8">
    <location>
        <position position="140"/>
    </location>
</feature>
<evidence type="ECO:0000256" key="1">
    <source>
        <dbReference type="ARBA" id="ARBA00000810"/>
    </source>
</evidence>
<evidence type="ECO:0000256" key="7">
    <source>
        <dbReference type="ARBA" id="ARBA00022807"/>
    </source>
</evidence>